<dbReference type="EMBL" id="VOSK01000031">
    <property type="protein sequence ID" value="MPR25779.1"/>
    <property type="molecule type" value="Genomic_DNA"/>
</dbReference>
<feature type="domain" description="Transposase Tn5 dimerisation" evidence="1">
    <location>
        <begin position="376"/>
        <end position="459"/>
    </location>
</feature>
<sequence length="473" mass="53113">MDPMLEGASWLDEELAGSTFADARLGQRLRRLLEQLGGAMGASVPLACQDWAATKAAYRFFDNDRVSEAEILAGHFAATASRLAATEGPILILHDTTEFTYHRVRPEPVGVIGQYPCRNTSYDRRQLYTVCGLLMHSSLGVTPDGLPLGLCAIKFWTRATFKGTTELKRHINPTRVPIEDKESLRWLENMRQSSALVADPARCIHIGDRESDIYELFVTAHELGTHFLVRSSVDRRADEGTQTIIAAMDQQPGQGEHWIAVRDDKGKESQAHLTIKYHRLQVLPPLAKRKRYPALALTVICADEQETPENRQPIHWRLITDLPVTCVDEAIEKIGWYALRWKIELFHKILKSGCRAEDAKLRSAERLVNLLALFCILAWRVFWLTMLNRTAPQASPRLVLTALEIRLLDQLVKNKTSSPSPTLAHYLTKIARLGGHLARAKDPPPGNMVMWRGLSRLTDIELGASLGMRLVGN</sequence>
<dbReference type="Gene3D" id="3.90.350.10">
    <property type="entry name" value="Transposase Inhibitor Protein From Tn5, Chain A, domain 1"/>
    <property type="match status" value="1"/>
</dbReference>
<organism evidence="3 4">
    <name type="scientific">Microvirga tunisiensis</name>
    <dbReference type="NCBI Taxonomy" id="2108360"/>
    <lineage>
        <taxon>Bacteria</taxon>
        <taxon>Pseudomonadati</taxon>
        <taxon>Pseudomonadota</taxon>
        <taxon>Alphaproteobacteria</taxon>
        <taxon>Hyphomicrobiales</taxon>
        <taxon>Methylobacteriaceae</taxon>
        <taxon>Microvirga</taxon>
    </lineage>
</organism>
<comment type="caution">
    <text evidence="3">The sequence shown here is derived from an EMBL/GenBank/DDBJ whole genome shotgun (WGS) entry which is preliminary data.</text>
</comment>
<evidence type="ECO:0000313" key="3">
    <source>
        <dbReference type="EMBL" id="MPR25779.1"/>
    </source>
</evidence>
<dbReference type="Gene3D" id="1.10.246.40">
    <property type="entry name" value="Tn5 transposase, domain 1"/>
    <property type="match status" value="1"/>
</dbReference>
<dbReference type="PANTHER" id="PTHR37319">
    <property type="entry name" value="TRANSPOSASE"/>
    <property type="match status" value="1"/>
</dbReference>
<dbReference type="Proteomes" id="UP000403266">
    <property type="component" value="Unassembled WGS sequence"/>
</dbReference>
<evidence type="ECO:0000313" key="4">
    <source>
        <dbReference type="Proteomes" id="UP000403266"/>
    </source>
</evidence>
<protein>
    <submittedName>
        <fullName evidence="3">IS4 family transposase</fullName>
    </submittedName>
</protein>
<dbReference type="InterPro" id="IPR054836">
    <property type="entry name" value="Tn5_transposase"/>
</dbReference>
<feature type="domain" description="Transposase Tn5-like N-terminal" evidence="2">
    <location>
        <begin position="9"/>
        <end position="66"/>
    </location>
</feature>
<name>A0A5N7MHB5_9HYPH</name>
<accession>A0A5N7MHB5</accession>
<reference evidence="3 4" key="1">
    <citation type="journal article" date="2019" name="Syst. Appl. Microbiol.">
        <title>Microvirga tunisiensis sp. nov., a root nodule symbiotic bacterium isolated from Lupinus micranthus and L. luteus grown in Northern Tunisia.</title>
        <authorList>
            <person name="Msaddak A."/>
            <person name="Rejili M."/>
            <person name="Duran D."/>
            <person name="Mars M."/>
            <person name="Palacios J.M."/>
            <person name="Ruiz-Argueso T."/>
            <person name="Rey L."/>
            <person name="Imperial J."/>
        </authorList>
    </citation>
    <scope>NUCLEOTIDE SEQUENCE [LARGE SCALE GENOMIC DNA]</scope>
    <source>
        <strain evidence="3 4">Lmie10</strain>
    </source>
</reference>
<dbReference type="SUPFAM" id="SSF53098">
    <property type="entry name" value="Ribonuclease H-like"/>
    <property type="match status" value="1"/>
</dbReference>
<dbReference type="Pfam" id="PF14706">
    <property type="entry name" value="Tnp_DNA_bind"/>
    <property type="match status" value="1"/>
</dbReference>
<dbReference type="NCBIfam" id="NF033590">
    <property type="entry name" value="transpos_IS4_3"/>
    <property type="match status" value="1"/>
</dbReference>
<dbReference type="OrthoDB" id="29815at2"/>
<dbReference type="AlphaFoldDB" id="A0A5N7MHB5"/>
<dbReference type="InterPro" id="IPR047768">
    <property type="entry name" value="Tn5p-like"/>
</dbReference>
<dbReference type="Gene3D" id="1.10.740.10">
    <property type="entry name" value="Transferase Inhibitor Protein From Tn5, Chain"/>
    <property type="match status" value="1"/>
</dbReference>
<gene>
    <name evidence="3" type="ORF">FS320_11205</name>
</gene>
<keyword evidence="4" id="KW-1185">Reference proteome</keyword>
<dbReference type="InterPro" id="IPR012337">
    <property type="entry name" value="RNaseH-like_sf"/>
</dbReference>
<dbReference type="InterPro" id="IPR014735">
    <property type="entry name" value="Transposase_Tn5-like_N"/>
</dbReference>
<dbReference type="InterPro" id="IPR003201">
    <property type="entry name" value="Transposase_Tn5"/>
</dbReference>
<evidence type="ECO:0000259" key="1">
    <source>
        <dbReference type="Pfam" id="PF02281"/>
    </source>
</evidence>
<dbReference type="PANTHER" id="PTHR37319:SF1">
    <property type="entry name" value="TRANSPOSASE TN5 DIMERISATION DOMAIN-CONTAINING PROTEIN"/>
    <property type="match status" value="1"/>
</dbReference>
<proteinExistence type="predicted"/>
<dbReference type="InterPro" id="IPR038215">
    <property type="entry name" value="TN5-like_N_sf"/>
</dbReference>
<dbReference type="InterPro" id="IPR014737">
    <property type="entry name" value="Transposase_Tn5-like_C"/>
</dbReference>
<dbReference type="Pfam" id="PF02281">
    <property type="entry name" value="Dimer_Tnp_Tn5"/>
    <property type="match status" value="1"/>
</dbReference>
<evidence type="ECO:0000259" key="2">
    <source>
        <dbReference type="Pfam" id="PF14706"/>
    </source>
</evidence>